<dbReference type="RefSeq" id="XP_001485886.2">
    <property type="nucleotide sequence ID" value="XM_001485836.1"/>
</dbReference>
<dbReference type="OrthoDB" id="4090363at2759"/>
<evidence type="ECO:0000256" key="1">
    <source>
        <dbReference type="SAM" id="MobiDB-lite"/>
    </source>
</evidence>
<evidence type="ECO:0000313" key="2">
    <source>
        <dbReference type="EMBL" id="EDK37459.2"/>
    </source>
</evidence>
<feature type="region of interest" description="Disordered" evidence="1">
    <location>
        <begin position="64"/>
        <end position="96"/>
    </location>
</feature>
<dbReference type="OMA" id="YHENGSN"/>
<proteinExistence type="predicted"/>
<protein>
    <submittedName>
        <fullName evidence="2">Uncharacterized protein</fullName>
    </submittedName>
</protein>
<sequence length="96" mass="10650">MPDLFDNFFTRIGTAMNGGKTRPHYSGASQVNTGKFYSYHENGSNNSSWLPTSKSFNKTVSGLDEINKGRTERMNSVNSMNSEEGMTSRKGSIVEE</sequence>
<dbReference type="AlphaFoldDB" id="A5DE56"/>
<feature type="compositionally biased region" description="Polar residues" evidence="1">
    <location>
        <begin position="74"/>
        <end position="85"/>
    </location>
</feature>
<organism evidence="2 3">
    <name type="scientific">Meyerozyma guilliermondii (strain ATCC 6260 / CBS 566 / DSM 6381 / JCM 1539 / NBRC 10279 / NRRL Y-324)</name>
    <name type="common">Yeast</name>
    <name type="synonym">Candida guilliermondii</name>
    <dbReference type="NCBI Taxonomy" id="294746"/>
    <lineage>
        <taxon>Eukaryota</taxon>
        <taxon>Fungi</taxon>
        <taxon>Dikarya</taxon>
        <taxon>Ascomycota</taxon>
        <taxon>Saccharomycotina</taxon>
        <taxon>Pichiomycetes</taxon>
        <taxon>Debaryomycetaceae</taxon>
        <taxon>Meyerozyma</taxon>
    </lineage>
</organism>
<gene>
    <name evidence="2" type="ORF">PGUG_01557</name>
</gene>
<dbReference type="EMBL" id="CH408156">
    <property type="protein sequence ID" value="EDK37459.2"/>
    <property type="molecule type" value="Genomic_DNA"/>
</dbReference>
<dbReference type="GeneID" id="5128290"/>
<dbReference type="InParanoid" id="A5DE56"/>
<dbReference type="KEGG" id="pgu:PGUG_01557"/>
<keyword evidence="3" id="KW-1185">Reference proteome</keyword>
<dbReference type="HOGENOM" id="CLU_158089_0_0_1"/>
<name>A5DE56_PICGU</name>
<accession>A5DE56</accession>
<evidence type="ECO:0000313" key="3">
    <source>
        <dbReference type="Proteomes" id="UP000001997"/>
    </source>
</evidence>
<dbReference type="VEuPathDB" id="FungiDB:PGUG_01557"/>
<dbReference type="Proteomes" id="UP000001997">
    <property type="component" value="Unassembled WGS sequence"/>
</dbReference>
<dbReference type="eggNOG" id="ENOG502RQBH">
    <property type="taxonomic scope" value="Eukaryota"/>
</dbReference>
<reference evidence="2 3" key="1">
    <citation type="journal article" date="2009" name="Nature">
        <title>Evolution of pathogenicity and sexual reproduction in eight Candida genomes.</title>
        <authorList>
            <person name="Butler G."/>
            <person name="Rasmussen M.D."/>
            <person name="Lin M.F."/>
            <person name="Santos M.A."/>
            <person name="Sakthikumar S."/>
            <person name="Munro C.A."/>
            <person name="Rheinbay E."/>
            <person name="Grabherr M."/>
            <person name="Forche A."/>
            <person name="Reedy J.L."/>
            <person name="Agrafioti I."/>
            <person name="Arnaud M.B."/>
            <person name="Bates S."/>
            <person name="Brown A.J."/>
            <person name="Brunke S."/>
            <person name="Costanzo M.C."/>
            <person name="Fitzpatrick D.A."/>
            <person name="de Groot P.W."/>
            <person name="Harris D."/>
            <person name="Hoyer L.L."/>
            <person name="Hube B."/>
            <person name="Klis F.M."/>
            <person name="Kodira C."/>
            <person name="Lennard N."/>
            <person name="Logue M.E."/>
            <person name="Martin R."/>
            <person name="Neiman A.M."/>
            <person name="Nikolaou E."/>
            <person name="Quail M.A."/>
            <person name="Quinn J."/>
            <person name="Santos M.C."/>
            <person name="Schmitzberger F.F."/>
            <person name="Sherlock G."/>
            <person name="Shah P."/>
            <person name="Silverstein K.A."/>
            <person name="Skrzypek M.S."/>
            <person name="Soll D."/>
            <person name="Staggs R."/>
            <person name="Stansfield I."/>
            <person name="Stumpf M.P."/>
            <person name="Sudbery P.E."/>
            <person name="Srikantha T."/>
            <person name="Zeng Q."/>
            <person name="Berman J."/>
            <person name="Berriman M."/>
            <person name="Heitman J."/>
            <person name="Gow N.A."/>
            <person name="Lorenz M.C."/>
            <person name="Birren B.W."/>
            <person name="Kellis M."/>
            <person name="Cuomo C.A."/>
        </authorList>
    </citation>
    <scope>NUCLEOTIDE SEQUENCE [LARGE SCALE GENOMIC DNA]</scope>
    <source>
        <strain evidence="3">ATCC 6260 / CBS 566 / DSM 6381 / JCM 1539 / NBRC 10279 / NRRL Y-324</strain>
    </source>
</reference>